<dbReference type="STRING" id="1306861.A0A4U6X0R3"/>
<comment type="caution">
    <text evidence="1">The sequence shown here is derived from an EMBL/GenBank/DDBJ whole genome shotgun (WGS) entry which is preliminary data.</text>
</comment>
<dbReference type="AlphaFoldDB" id="A0A4U6X0R3"/>
<organism evidence="1 2">
    <name type="scientific">Colletotrichum tanaceti</name>
    <dbReference type="NCBI Taxonomy" id="1306861"/>
    <lineage>
        <taxon>Eukaryota</taxon>
        <taxon>Fungi</taxon>
        <taxon>Dikarya</taxon>
        <taxon>Ascomycota</taxon>
        <taxon>Pezizomycotina</taxon>
        <taxon>Sordariomycetes</taxon>
        <taxon>Hypocreomycetidae</taxon>
        <taxon>Glomerellales</taxon>
        <taxon>Glomerellaceae</taxon>
        <taxon>Colletotrichum</taxon>
        <taxon>Colletotrichum destructivum species complex</taxon>
    </lineage>
</organism>
<sequence>MQTSQTVPIHRWLLTGGAVRDVVVGRLADAKLAGDFWGRHGFLVLHGAVNLAFTETLLWFKGKLA</sequence>
<evidence type="ECO:0000313" key="1">
    <source>
        <dbReference type="EMBL" id="TKW48930.1"/>
    </source>
</evidence>
<reference evidence="1 2" key="1">
    <citation type="journal article" date="2019" name="PLoS ONE">
        <title>Comparative genome analysis indicates high evolutionary potential of pathogenicity genes in Colletotrichum tanaceti.</title>
        <authorList>
            <person name="Lelwala R.V."/>
            <person name="Korhonen P.K."/>
            <person name="Young N.D."/>
            <person name="Scott J.B."/>
            <person name="Ades P.A."/>
            <person name="Gasser R.B."/>
            <person name="Taylor P.W.J."/>
        </authorList>
    </citation>
    <scope>NUCLEOTIDE SEQUENCE [LARGE SCALE GENOMIC DNA]</scope>
    <source>
        <strain evidence="1">BRIP57314</strain>
    </source>
</reference>
<gene>
    <name evidence="1" type="ORF">CTA1_10820</name>
</gene>
<evidence type="ECO:0000313" key="2">
    <source>
        <dbReference type="Proteomes" id="UP000310108"/>
    </source>
</evidence>
<dbReference type="EMBL" id="PJEX01000666">
    <property type="protein sequence ID" value="TKW48930.1"/>
    <property type="molecule type" value="Genomic_DNA"/>
</dbReference>
<name>A0A4U6X0R3_9PEZI</name>
<dbReference type="Proteomes" id="UP000310108">
    <property type="component" value="Unassembled WGS sequence"/>
</dbReference>
<accession>A0A4U6X0R3</accession>
<dbReference type="OrthoDB" id="512920at2759"/>
<protein>
    <submittedName>
        <fullName evidence="1">Uncharacterized protein</fullName>
    </submittedName>
</protein>
<keyword evidence="2" id="KW-1185">Reference proteome</keyword>
<proteinExistence type="predicted"/>